<dbReference type="EC" id="1.1.1.267" evidence="9"/>
<feature type="binding site" evidence="9">
    <location>
        <position position="199"/>
    </location>
    <ligand>
        <name>1-deoxy-D-xylulose 5-phosphate</name>
        <dbReference type="ChEBI" id="CHEBI:57792"/>
    </ligand>
</feature>
<name>A0A3D9HWK5_9PROT</name>
<feature type="domain" description="DXP reductoisomerase C-terminal" evidence="12">
    <location>
        <begin position="261"/>
        <end position="376"/>
    </location>
</feature>
<dbReference type="RefSeq" id="WP_115934453.1">
    <property type="nucleotide sequence ID" value="NZ_QRDW01000001.1"/>
</dbReference>
<dbReference type="NCBIfam" id="NF009114">
    <property type="entry name" value="PRK12464.1"/>
    <property type="match status" value="1"/>
</dbReference>
<evidence type="ECO:0000256" key="6">
    <source>
        <dbReference type="ARBA" id="ARBA00023211"/>
    </source>
</evidence>
<evidence type="ECO:0000259" key="12">
    <source>
        <dbReference type="Pfam" id="PF13288"/>
    </source>
</evidence>
<feature type="binding site" evidence="9">
    <location>
        <position position="151"/>
    </location>
    <ligand>
        <name>1-deoxy-D-xylulose 5-phosphate</name>
        <dbReference type="ChEBI" id="CHEBI:57792"/>
    </ligand>
</feature>
<dbReference type="Gene3D" id="1.10.1740.10">
    <property type="match status" value="1"/>
</dbReference>
<reference evidence="13 14" key="1">
    <citation type="submission" date="2018-07" db="EMBL/GenBank/DDBJ databases">
        <title>Genomic Encyclopedia of Type Strains, Phase III (KMG-III): the genomes of soil and plant-associated and newly described type strains.</title>
        <authorList>
            <person name="Whitman W."/>
        </authorList>
    </citation>
    <scope>NUCLEOTIDE SEQUENCE [LARGE SCALE GENOMIC DNA]</scope>
    <source>
        <strain evidence="13 14">CECT 8488</strain>
    </source>
</reference>
<dbReference type="InterPro" id="IPR003821">
    <property type="entry name" value="DXP_reductoisomerase"/>
</dbReference>
<evidence type="ECO:0000313" key="14">
    <source>
        <dbReference type="Proteomes" id="UP000256845"/>
    </source>
</evidence>
<evidence type="ECO:0000256" key="7">
    <source>
        <dbReference type="ARBA" id="ARBA00023229"/>
    </source>
</evidence>
<feature type="binding site" evidence="9">
    <location>
        <position position="13"/>
    </location>
    <ligand>
        <name>NADPH</name>
        <dbReference type="ChEBI" id="CHEBI:57783"/>
    </ligand>
</feature>
<dbReference type="OrthoDB" id="9806546at2"/>
<feature type="binding site" evidence="9">
    <location>
        <position position="217"/>
    </location>
    <ligand>
        <name>1-deoxy-D-xylulose 5-phosphate</name>
        <dbReference type="ChEBI" id="CHEBI:57792"/>
    </ligand>
</feature>
<feature type="binding site" evidence="9">
    <location>
        <position position="14"/>
    </location>
    <ligand>
        <name>NADPH</name>
        <dbReference type="ChEBI" id="CHEBI:57783"/>
    </ligand>
</feature>
<keyword evidence="14" id="KW-1185">Reference proteome</keyword>
<evidence type="ECO:0000256" key="8">
    <source>
        <dbReference type="ARBA" id="ARBA00048543"/>
    </source>
</evidence>
<evidence type="ECO:0000259" key="10">
    <source>
        <dbReference type="Pfam" id="PF02670"/>
    </source>
</evidence>
<feature type="binding site" evidence="9">
    <location>
        <position position="125"/>
    </location>
    <ligand>
        <name>1-deoxy-D-xylulose 5-phosphate</name>
        <dbReference type="ChEBI" id="CHEBI:57792"/>
    </ligand>
</feature>
<dbReference type="InterPro" id="IPR026877">
    <property type="entry name" value="DXPR_C"/>
</dbReference>
<dbReference type="Proteomes" id="UP000256845">
    <property type="component" value="Unassembled WGS sequence"/>
</dbReference>
<dbReference type="PIRSF" id="PIRSF006205">
    <property type="entry name" value="Dxp_reductismrs"/>
    <property type="match status" value="1"/>
</dbReference>
<evidence type="ECO:0000256" key="5">
    <source>
        <dbReference type="ARBA" id="ARBA00023002"/>
    </source>
</evidence>
<feature type="binding site" evidence="9">
    <location>
        <position position="221"/>
    </location>
    <ligand>
        <name>Mn(2+)</name>
        <dbReference type="ChEBI" id="CHEBI:29035"/>
    </ligand>
</feature>
<keyword evidence="9" id="KW-0460">Magnesium</keyword>
<feature type="binding site" evidence="9">
    <location>
        <position position="16"/>
    </location>
    <ligand>
        <name>NADPH</name>
        <dbReference type="ChEBI" id="CHEBI:57783"/>
    </ligand>
</feature>
<feature type="binding site" evidence="9">
    <location>
        <position position="218"/>
    </location>
    <ligand>
        <name>1-deoxy-D-xylulose 5-phosphate</name>
        <dbReference type="ChEBI" id="CHEBI:57792"/>
    </ligand>
</feature>
<feature type="binding site" evidence="9">
    <location>
        <position position="152"/>
    </location>
    <ligand>
        <name>1-deoxy-D-xylulose 5-phosphate</name>
        <dbReference type="ChEBI" id="CHEBI:57792"/>
    </ligand>
</feature>
<feature type="binding site" evidence="9">
    <location>
        <position position="15"/>
    </location>
    <ligand>
        <name>NADPH</name>
        <dbReference type="ChEBI" id="CHEBI:57783"/>
    </ligand>
</feature>
<keyword evidence="5 9" id="KW-0560">Oxidoreductase</keyword>
<keyword evidence="13" id="KW-0413">Isomerase</keyword>
<gene>
    <name evidence="9" type="primary">dxr</name>
    <name evidence="13" type="ORF">DFP90_10178</name>
</gene>
<dbReference type="InterPro" id="IPR036169">
    <property type="entry name" value="DXPR_C_sf"/>
</dbReference>
<feature type="domain" description="1-deoxy-D-xylulose 5-phosphate reductoisomerase N-terminal" evidence="10">
    <location>
        <begin position="7"/>
        <end position="132"/>
    </location>
</feature>
<dbReference type="Gene3D" id="3.40.50.720">
    <property type="entry name" value="NAD(P)-binding Rossmann-like Domain"/>
    <property type="match status" value="1"/>
</dbReference>
<dbReference type="Pfam" id="PF02670">
    <property type="entry name" value="DXP_reductoisom"/>
    <property type="match status" value="1"/>
</dbReference>
<keyword evidence="7 9" id="KW-0414">Isoprene biosynthesis</keyword>
<dbReference type="InterPro" id="IPR013644">
    <property type="entry name" value="DXP_reductoisomerase_C"/>
</dbReference>
<dbReference type="PANTHER" id="PTHR30525">
    <property type="entry name" value="1-DEOXY-D-XYLULOSE 5-PHOSPHATE REDUCTOISOMERASE"/>
    <property type="match status" value="1"/>
</dbReference>
<evidence type="ECO:0000259" key="11">
    <source>
        <dbReference type="Pfam" id="PF08436"/>
    </source>
</evidence>
<dbReference type="GO" id="GO:0070402">
    <property type="term" value="F:NADPH binding"/>
    <property type="evidence" value="ECO:0007669"/>
    <property type="project" value="InterPro"/>
</dbReference>
<comment type="catalytic activity">
    <reaction evidence="8">
        <text>2-C-methyl-D-erythritol 4-phosphate + NADP(+) = 1-deoxy-D-xylulose 5-phosphate + NADPH + H(+)</text>
        <dbReference type="Rhea" id="RHEA:13717"/>
        <dbReference type="ChEBI" id="CHEBI:15378"/>
        <dbReference type="ChEBI" id="CHEBI:57783"/>
        <dbReference type="ChEBI" id="CHEBI:57792"/>
        <dbReference type="ChEBI" id="CHEBI:58262"/>
        <dbReference type="ChEBI" id="CHEBI:58349"/>
        <dbReference type="EC" id="1.1.1.267"/>
    </reaction>
    <physiologicalReaction direction="right-to-left" evidence="8">
        <dbReference type="Rhea" id="RHEA:13719"/>
    </physiologicalReaction>
</comment>
<comment type="caution">
    <text evidence="13">The sequence shown here is derived from an EMBL/GenBank/DDBJ whole genome shotgun (WGS) entry which is preliminary data.</text>
</comment>
<protein>
    <recommendedName>
        <fullName evidence="9">1-deoxy-D-xylulose 5-phosphate reductoisomerase</fullName>
        <shortName evidence="9">DXP reductoisomerase</shortName>
        <ecNumber evidence="9">1.1.1.267</ecNumber>
    </recommendedName>
    <alternativeName>
        <fullName evidence="9">1-deoxyxylulose-5-phosphate reductoisomerase</fullName>
    </alternativeName>
    <alternativeName>
        <fullName evidence="9">2-C-methyl-D-erythritol 4-phosphate synthase</fullName>
    </alternativeName>
</protein>
<dbReference type="GO" id="GO:0016853">
    <property type="term" value="F:isomerase activity"/>
    <property type="evidence" value="ECO:0007669"/>
    <property type="project" value="UniProtKB-KW"/>
</dbReference>
<dbReference type="FunFam" id="3.40.50.720:FF:000045">
    <property type="entry name" value="1-deoxy-D-xylulose 5-phosphate reductoisomerase"/>
    <property type="match status" value="1"/>
</dbReference>
<dbReference type="SUPFAM" id="SSF55347">
    <property type="entry name" value="Glyceraldehyde-3-phosphate dehydrogenase-like, C-terminal domain"/>
    <property type="match status" value="1"/>
</dbReference>
<comment type="function">
    <text evidence="9">Catalyzes the NADPH-dependent rearrangement and reduction of 1-deoxy-D-xylulose-5-phosphate (DXP) to 2-C-methyl-D-erythritol 4-phosphate (MEP).</text>
</comment>
<dbReference type="GO" id="GO:0030604">
    <property type="term" value="F:1-deoxy-D-xylulose-5-phosphate reductoisomerase activity"/>
    <property type="evidence" value="ECO:0007669"/>
    <property type="project" value="UniProtKB-UniRule"/>
</dbReference>
<feature type="binding site" evidence="9">
    <location>
        <position position="124"/>
    </location>
    <ligand>
        <name>NADPH</name>
        <dbReference type="ChEBI" id="CHEBI:57783"/>
    </ligand>
</feature>
<dbReference type="EMBL" id="QRDW01000001">
    <property type="protein sequence ID" value="RED53296.1"/>
    <property type="molecule type" value="Genomic_DNA"/>
</dbReference>
<dbReference type="PANTHER" id="PTHR30525:SF0">
    <property type="entry name" value="1-DEOXY-D-XYLULOSE 5-PHOSPHATE REDUCTOISOMERASE, CHLOROPLASTIC"/>
    <property type="match status" value="1"/>
</dbReference>
<feature type="binding site" evidence="9">
    <location>
        <position position="41"/>
    </location>
    <ligand>
        <name>NADPH</name>
        <dbReference type="ChEBI" id="CHEBI:57783"/>
    </ligand>
</feature>
<feature type="binding site" evidence="9">
    <location>
        <position position="221"/>
    </location>
    <ligand>
        <name>1-deoxy-D-xylulose 5-phosphate</name>
        <dbReference type="ChEBI" id="CHEBI:57792"/>
    </ligand>
</feature>
<comment type="cofactor">
    <cofactor evidence="9">
        <name>Mg(2+)</name>
        <dbReference type="ChEBI" id="CHEBI:18420"/>
    </cofactor>
    <cofactor evidence="9">
        <name>Mn(2+)</name>
        <dbReference type="ChEBI" id="CHEBI:29035"/>
    </cofactor>
</comment>
<feature type="domain" description="1-deoxy-D-xylulose 5-phosphate reductoisomerase C-terminal" evidence="11">
    <location>
        <begin position="146"/>
        <end position="229"/>
    </location>
</feature>
<dbReference type="AlphaFoldDB" id="A0A3D9HWK5"/>
<dbReference type="UniPathway" id="UPA00056">
    <property type="reaction ID" value="UER00092"/>
</dbReference>
<dbReference type="GO" id="GO:0030145">
    <property type="term" value="F:manganese ion binding"/>
    <property type="evidence" value="ECO:0007669"/>
    <property type="project" value="TreeGrafter"/>
</dbReference>
<comment type="pathway">
    <text evidence="1 9">Isoprenoid biosynthesis; isopentenyl diphosphate biosynthesis via DXP pathway; isopentenyl diphosphate from 1-deoxy-D-xylulose 5-phosphate: step 1/6.</text>
</comment>
<evidence type="ECO:0000256" key="4">
    <source>
        <dbReference type="ARBA" id="ARBA00022857"/>
    </source>
</evidence>
<feature type="binding site" evidence="9">
    <location>
        <position position="150"/>
    </location>
    <ligand>
        <name>Mn(2+)</name>
        <dbReference type="ChEBI" id="CHEBI:29035"/>
    </ligand>
</feature>
<dbReference type="Pfam" id="PF08436">
    <property type="entry name" value="DXP_redisom_C"/>
    <property type="match status" value="1"/>
</dbReference>
<evidence type="ECO:0000256" key="3">
    <source>
        <dbReference type="ARBA" id="ARBA00022723"/>
    </source>
</evidence>
<dbReference type="SUPFAM" id="SSF51735">
    <property type="entry name" value="NAD(P)-binding Rossmann-fold domains"/>
    <property type="match status" value="1"/>
</dbReference>
<evidence type="ECO:0000256" key="9">
    <source>
        <dbReference type="HAMAP-Rule" id="MF_00183"/>
    </source>
</evidence>
<accession>A0A3D9HWK5</accession>
<dbReference type="HAMAP" id="MF_00183">
    <property type="entry name" value="DXP_reductoisom"/>
    <property type="match status" value="1"/>
</dbReference>
<dbReference type="GO" id="GO:0051484">
    <property type="term" value="P:isopentenyl diphosphate biosynthetic process, methylerythritol 4-phosphate pathway involved in terpenoid biosynthetic process"/>
    <property type="evidence" value="ECO:0007669"/>
    <property type="project" value="UniProtKB-ARBA"/>
</dbReference>
<evidence type="ECO:0000313" key="13">
    <source>
        <dbReference type="EMBL" id="RED53296.1"/>
    </source>
</evidence>
<dbReference type="SUPFAM" id="SSF69055">
    <property type="entry name" value="1-deoxy-D-xylulose-5-phosphate reductoisomerase, C-terminal domain"/>
    <property type="match status" value="1"/>
</dbReference>
<keyword evidence="4 9" id="KW-0521">NADP</keyword>
<dbReference type="InterPro" id="IPR036291">
    <property type="entry name" value="NAD(P)-bd_dom_sf"/>
</dbReference>
<sequence length="388" mass="41987">MMEKRTLTVLGATGSVGMNTLDLVRANRALYDVVALTANENVDALAALAHEFAPEVIAIGNPDKRKALADAVKDLKVEILCGPEGIVEAAARPVDWTMAAIVGAAGLEPTLAAIRQGKTVAFANKECLVCAGRLMLEEVRRANTTLLPVDSEHNAIFQVFEKDQKNSIRRLILTGSGGPFRTWSVEEMARITLEQALKHPNWTMGAKITIDSATMMNKGLEFIEACFLFDVPASQVDILVHPQSVIHSMVEYQDGSVLAQLGSPDMRTPIAYCLGWPKRIEAPVERLDFAALARLDFEAPDEERFPALRLARESFAAGDRAMITLNAVNEMAVAAFLDGRIGYLDIAYLVEKGLENCGQGDISSIGDVVALDQAARLSAAELIRARAA</sequence>
<comment type="similarity">
    <text evidence="2 9">Belongs to the DXR family.</text>
</comment>
<evidence type="ECO:0000256" key="1">
    <source>
        <dbReference type="ARBA" id="ARBA00005094"/>
    </source>
</evidence>
<feature type="binding site" evidence="9">
    <location>
        <position position="212"/>
    </location>
    <ligand>
        <name>1-deoxy-D-xylulose 5-phosphate</name>
        <dbReference type="ChEBI" id="CHEBI:57792"/>
    </ligand>
</feature>
<feature type="binding site" evidence="9">
    <location>
        <position position="176"/>
    </location>
    <ligand>
        <name>1-deoxy-D-xylulose 5-phosphate</name>
        <dbReference type="ChEBI" id="CHEBI:57792"/>
    </ligand>
</feature>
<dbReference type="NCBIfam" id="TIGR00243">
    <property type="entry name" value="Dxr"/>
    <property type="match status" value="1"/>
</dbReference>
<proteinExistence type="inferred from homology"/>
<organism evidence="13 14">
    <name type="scientific">Aestuariispira insulae</name>
    <dbReference type="NCBI Taxonomy" id="1461337"/>
    <lineage>
        <taxon>Bacteria</taxon>
        <taxon>Pseudomonadati</taxon>
        <taxon>Pseudomonadota</taxon>
        <taxon>Alphaproteobacteria</taxon>
        <taxon>Rhodospirillales</taxon>
        <taxon>Kiloniellaceae</taxon>
        <taxon>Aestuariispira</taxon>
    </lineage>
</organism>
<evidence type="ECO:0000256" key="2">
    <source>
        <dbReference type="ARBA" id="ARBA00006825"/>
    </source>
</evidence>
<keyword evidence="6 9" id="KW-0464">Manganese</keyword>
<feature type="binding site" evidence="9">
    <location>
        <position position="152"/>
    </location>
    <ligand>
        <name>Mn(2+)</name>
        <dbReference type="ChEBI" id="CHEBI:29035"/>
    </ligand>
</feature>
<dbReference type="InterPro" id="IPR013512">
    <property type="entry name" value="DXP_reductoisomerase_N"/>
</dbReference>
<feature type="binding site" evidence="9">
    <location>
        <position position="126"/>
    </location>
    <ligand>
        <name>NADPH</name>
        <dbReference type="ChEBI" id="CHEBI:57783"/>
    </ligand>
</feature>
<feature type="binding site" evidence="9">
    <location>
        <position position="205"/>
    </location>
    <ligand>
        <name>NADPH</name>
        <dbReference type="ChEBI" id="CHEBI:57783"/>
    </ligand>
</feature>
<comment type="caution">
    <text evidence="9">Lacks conserved residue(s) required for the propagation of feature annotation.</text>
</comment>
<dbReference type="Pfam" id="PF13288">
    <property type="entry name" value="DXPR_C"/>
    <property type="match status" value="1"/>
</dbReference>
<keyword evidence="3 9" id="KW-0479">Metal-binding</keyword>